<dbReference type="eggNOG" id="arCOG07161">
    <property type="taxonomic scope" value="Archaea"/>
</dbReference>
<dbReference type="KEGG" id="pho:PH1178"/>
<dbReference type="EnsemblBacteria" id="BAA30278">
    <property type="protein sequence ID" value="BAA30278"/>
    <property type="gene ID" value="BAA30278"/>
</dbReference>
<organism evidence="2 3">
    <name type="scientific">Pyrococcus horikoshii (strain ATCC 700860 / DSM 12428 / JCM 9974 / NBRC 100139 / OT-3)</name>
    <dbReference type="NCBI Taxonomy" id="70601"/>
    <lineage>
        <taxon>Archaea</taxon>
        <taxon>Methanobacteriati</taxon>
        <taxon>Methanobacteriota</taxon>
        <taxon>Thermococci</taxon>
        <taxon>Thermococcales</taxon>
        <taxon>Thermococcaceae</taxon>
        <taxon>Pyrococcus</taxon>
    </lineage>
</organism>
<protein>
    <recommendedName>
        <fullName evidence="4">Ribbon-helix-helix protein CopG domain-containing protein</fullName>
    </recommendedName>
</protein>
<gene>
    <name evidence="2" type="ordered locus">PH1178</name>
</gene>
<keyword evidence="1" id="KW-0175">Coiled coil</keyword>
<dbReference type="AlphaFoldDB" id="O58918"/>
<accession>O58918</accession>
<dbReference type="PIR" id="D71060">
    <property type="entry name" value="D71060"/>
</dbReference>
<evidence type="ECO:0008006" key="4">
    <source>
        <dbReference type="Google" id="ProtNLM"/>
    </source>
</evidence>
<dbReference type="EMBL" id="BA000001">
    <property type="protein sequence ID" value="BAA30278.1"/>
    <property type="molecule type" value="Genomic_DNA"/>
</dbReference>
<proteinExistence type="predicted"/>
<dbReference type="RefSeq" id="WP_010885263.1">
    <property type="nucleotide sequence ID" value="NC_000961.1"/>
</dbReference>
<evidence type="ECO:0000256" key="1">
    <source>
        <dbReference type="SAM" id="Coils"/>
    </source>
</evidence>
<evidence type="ECO:0000313" key="3">
    <source>
        <dbReference type="Proteomes" id="UP000000752"/>
    </source>
</evidence>
<name>O58918_PYRHO</name>
<keyword evidence="3" id="KW-1185">Reference proteome</keyword>
<dbReference type="STRING" id="70601.gene:9378140"/>
<evidence type="ECO:0000313" key="2">
    <source>
        <dbReference type="EMBL" id="BAA30278.1"/>
    </source>
</evidence>
<dbReference type="GeneID" id="1443498"/>
<reference evidence="2 3" key="1">
    <citation type="journal article" date="1998" name="DNA Res.">
        <title>Complete sequence and gene organization of the genome of a hyper-thermophilic archaebacterium, Pyrococcus horikoshii OT3.</title>
        <authorList>
            <person name="Kawarabayasi Y."/>
            <person name="Sawada M."/>
            <person name="Horikawa H."/>
            <person name="Haikawa Y."/>
            <person name="Hino Y."/>
            <person name="Yamamoto S."/>
            <person name="Sekine M."/>
            <person name="Baba S."/>
            <person name="Kosugi H."/>
            <person name="Hosoyama A."/>
            <person name="Nagai Y."/>
            <person name="Sakai M."/>
            <person name="Ogura K."/>
            <person name="Otuka R."/>
            <person name="Nakazawa H."/>
            <person name="Takamiya M."/>
            <person name="Ohfuku Y."/>
            <person name="Funahashi T."/>
            <person name="Tanaka T."/>
            <person name="Kudoh Y."/>
            <person name="Yamazaki J."/>
            <person name="Kushida N."/>
            <person name="Oguchi A."/>
            <person name="Aoki K."/>
            <person name="Nakamura Y."/>
            <person name="Robb T.F."/>
            <person name="Horikoshi K."/>
            <person name="Masuchi Y."/>
            <person name="Shizuya H."/>
            <person name="Kikuchi H."/>
        </authorList>
    </citation>
    <scope>NUCLEOTIDE SEQUENCE [LARGE SCALE GENOMIC DNA]</scope>
    <source>
        <strain evidence="3">ATCC 700860 / DSM 12428 / JCM 9974 / NBRC 100139 / OT-3</strain>
    </source>
</reference>
<dbReference type="OrthoDB" id="98036at2157"/>
<sequence>MRIPVRGPGRPKKWKGPTDIITLRLPLEVIEILDRIAAETNSSRTEVIVSLVKSASNVDVSKLILKLNSLEKYVAQLEKERQALLEERERLLRQIEKLQLKLEQKGRSVVSSRMSRIIDALARVEKEGRTFADTMVEIGVEHPQEQLAVLKDLFIVHNEGGEIAEVLRPVQGIKKLKGWVLVKGKESGLLNYVWARESVLEVAKQVRKTKVVNVRKEVEERLSSWLRTYNLFLKDSREEAEKFLDKVLSKGLPELVEKYGLDVVREVVLSKEEFVRVFGPFLPPSSVSLKKAEVVGDE</sequence>
<feature type="coiled-coil region" evidence="1">
    <location>
        <begin position="60"/>
        <end position="108"/>
    </location>
</feature>
<dbReference type="Proteomes" id="UP000000752">
    <property type="component" value="Chromosome"/>
</dbReference>
<dbReference type="GO" id="GO:0006355">
    <property type="term" value="P:regulation of DNA-templated transcription"/>
    <property type="evidence" value="ECO:0007669"/>
    <property type="project" value="InterPro"/>
</dbReference>